<dbReference type="AlphaFoldDB" id="A0A8J2RCP0"/>
<proteinExistence type="predicted"/>
<name>A0A8J2RCP0_9NEOP</name>
<dbReference type="EMBL" id="CAKASE010000074">
    <property type="protein sequence ID" value="CAG9576329.1"/>
    <property type="molecule type" value="Genomic_DNA"/>
</dbReference>
<comment type="caution">
    <text evidence="1">The sequence shown here is derived from an EMBL/GenBank/DDBJ whole genome shotgun (WGS) entry which is preliminary data.</text>
</comment>
<reference evidence="1" key="1">
    <citation type="submission" date="2021-09" db="EMBL/GenBank/DDBJ databases">
        <authorList>
            <person name="Martin H S."/>
        </authorList>
    </citation>
    <scope>NUCLEOTIDE SEQUENCE</scope>
</reference>
<gene>
    <name evidence="1" type="ORF">DCHRY22_LOCUS12008</name>
</gene>
<keyword evidence="2" id="KW-1185">Reference proteome</keyword>
<evidence type="ECO:0000313" key="2">
    <source>
        <dbReference type="Proteomes" id="UP000789524"/>
    </source>
</evidence>
<sequence length="74" mass="7793">MEGLGRLREVTSPVCSDVTSQDAITCCCVAGDRWPVAGGSWPNTKVVCSVARAPYLRRESSSAHASAAHTTNTL</sequence>
<organism evidence="1 2">
    <name type="scientific">Danaus chrysippus</name>
    <name type="common">African queen</name>
    <dbReference type="NCBI Taxonomy" id="151541"/>
    <lineage>
        <taxon>Eukaryota</taxon>
        <taxon>Metazoa</taxon>
        <taxon>Ecdysozoa</taxon>
        <taxon>Arthropoda</taxon>
        <taxon>Hexapoda</taxon>
        <taxon>Insecta</taxon>
        <taxon>Pterygota</taxon>
        <taxon>Neoptera</taxon>
        <taxon>Endopterygota</taxon>
        <taxon>Lepidoptera</taxon>
        <taxon>Glossata</taxon>
        <taxon>Ditrysia</taxon>
        <taxon>Papilionoidea</taxon>
        <taxon>Nymphalidae</taxon>
        <taxon>Danainae</taxon>
        <taxon>Danaini</taxon>
        <taxon>Danaina</taxon>
        <taxon>Danaus</taxon>
        <taxon>Anosia</taxon>
    </lineage>
</organism>
<dbReference type="Proteomes" id="UP000789524">
    <property type="component" value="Unassembled WGS sequence"/>
</dbReference>
<accession>A0A8J2RCP0</accession>
<evidence type="ECO:0000313" key="1">
    <source>
        <dbReference type="EMBL" id="CAG9576329.1"/>
    </source>
</evidence>
<protein>
    <submittedName>
        <fullName evidence="1">(African queen) hypothetical protein</fullName>
    </submittedName>
</protein>